<evidence type="ECO:0000256" key="1">
    <source>
        <dbReference type="SAM" id="Phobius"/>
    </source>
</evidence>
<dbReference type="InterPro" id="IPR027417">
    <property type="entry name" value="P-loop_NTPase"/>
</dbReference>
<dbReference type="InterPro" id="IPR052980">
    <property type="entry name" value="Crinkler_effector"/>
</dbReference>
<evidence type="ECO:0000313" key="3">
    <source>
        <dbReference type="Proteomes" id="UP000006906"/>
    </source>
</evidence>
<evidence type="ECO:0000313" key="2">
    <source>
        <dbReference type="EMBL" id="PNW75829.1"/>
    </source>
</evidence>
<dbReference type="KEGG" id="cre:CHLRE_12g559000v5"/>
<dbReference type="ExpressionAtlas" id="A0A2K3D5L7">
    <property type="expression patterns" value="baseline and differential"/>
</dbReference>
<dbReference type="SUPFAM" id="SSF52540">
    <property type="entry name" value="P-loop containing nucleoside triphosphate hydrolases"/>
    <property type="match status" value="1"/>
</dbReference>
<dbReference type="InParanoid" id="A0A2K3D5L7"/>
<gene>
    <name evidence="2" type="ORF">CHLRE_12g559000v5</name>
</gene>
<dbReference type="PANTHER" id="PTHR33129:SF1">
    <property type="entry name" value="ATP-BINDING PROTEIN"/>
    <property type="match status" value="1"/>
</dbReference>
<dbReference type="PANTHER" id="PTHR33129">
    <property type="entry name" value="PROTEIN KINASE DOMAIN-CONTAINING PROTEIN-RELATED"/>
    <property type="match status" value="1"/>
</dbReference>
<reference evidence="2 3" key="1">
    <citation type="journal article" date="2007" name="Science">
        <title>The Chlamydomonas genome reveals the evolution of key animal and plant functions.</title>
        <authorList>
            <person name="Merchant S.S."/>
            <person name="Prochnik S.E."/>
            <person name="Vallon O."/>
            <person name="Harris E.H."/>
            <person name="Karpowicz S.J."/>
            <person name="Witman G.B."/>
            <person name="Terry A."/>
            <person name="Salamov A."/>
            <person name="Fritz-Laylin L.K."/>
            <person name="Marechal-Drouard L."/>
            <person name="Marshall W.F."/>
            <person name="Qu L.H."/>
            <person name="Nelson D.R."/>
            <person name="Sanderfoot A.A."/>
            <person name="Spalding M.H."/>
            <person name="Kapitonov V.V."/>
            <person name="Ren Q."/>
            <person name="Ferris P."/>
            <person name="Lindquist E."/>
            <person name="Shapiro H."/>
            <person name="Lucas S.M."/>
            <person name="Grimwood J."/>
            <person name="Schmutz J."/>
            <person name="Cardol P."/>
            <person name="Cerutti H."/>
            <person name="Chanfreau G."/>
            <person name="Chen C.L."/>
            <person name="Cognat V."/>
            <person name="Croft M.T."/>
            <person name="Dent R."/>
            <person name="Dutcher S."/>
            <person name="Fernandez E."/>
            <person name="Fukuzawa H."/>
            <person name="Gonzalez-Ballester D."/>
            <person name="Gonzalez-Halphen D."/>
            <person name="Hallmann A."/>
            <person name="Hanikenne M."/>
            <person name="Hippler M."/>
            <person name="Inwood W."/>
            <person name="Jabbari K."/>
            <person name="Kalanon M."/>
            <person name="Kuras R."/>
            <person name="Lefebvre P.A."/>
            <person name="Lemaire S.D."/>
            <person name="Lobanov A.V."/>
            <person name="Lohr M."/>
            <person name="Manuell A."/>
            <person name="Meier I."/>
            <person name="Mets L."/>
            <person name="Mittag M."/>
            <person name="Mittelmeier T."/>
            <person name="Moroney J.V."/>
            <person name="Moseley J."/>
            <person name="Napoli C."/>
            <person name="Nedelcu A.M."/>
            <person name="Niyogi K."/>
            <person name="Novoselov S.V."/>
            <person name="Paulsen I.T."/>
            <person name="Pazour G."/>
            <person name="Purton S."/>
            <person name="Ral J.P."/>
            <person name="Riano-Pachon D.M."/>
            <person name="Riekhof W."/>
            <person name="Rymarquis L."/>
            <person name="Schroda M."/>
            <person name="Stern D."/>
            <person name="Umen J."/>
            <person name="Willows R."/>
            <person name="Wilson N."/>
            <person name="Zimmer S.L."/>
            <person name="Allmer J."/>
            <person name="Balk J."/>
            <person name="Bisova K."/>
            <person name="Chen C.J."/>
            <person name="Elias M."/>
            <person name="Gendler K."/>
            <person name="Hauser C."/>
            <person name="Lamb M.R."/>
            <person name="Ledford H."/>
            <person name="Long J.C."/>
            <person name="Minagawa J."/>
            <person name="Page M.D."/>
            <person name="Pan J."/>
            <person name="Pootakham W."/>
            <person name="Roje S."/>
            <person name="Rose A."/>
            <person name="Stahlberg E."/>
            <person name="Terauchi A.M."/>
            <person name="Yang P."/>
            <person name="Ball S."/>
            <person name="Bowler C."/>
            <person name="Dieckmann C.L."/>
            <person name="Gladyshev V.N."/>
            <person name="Green P."/>
            <person name="Jorgensen R."/>
            <person name="Mayfield S."/>
            <person name="Mueller-Roeber B."/>
            <person name="Rajamani S."/>
            <person name="Sayre R.T."/>
            <person name="Brokstein P."/>
            <person name="Dubchak I."/>
            <person name="Goodstein D."/>
            <person name="Hornick L."/>
            <person name="Huang Y.W."/>
            <person name="Jhaveri J."/>
            <person name="Luo Y."/>
            <person name="Martinez D."/>
            <person name="Ngau W.C."/>
            <person name="Otillar B."/>
            <person name="Poliakov A."/>
            <person name="Porter A."/>
            <person name="Szajkowski L."/>
            <person name="Werner G."/>
            <person name="Zhou K."/>
            <person name="Grigoriev I.V."/>
            <person name="Rokhsar D.S."/>
            <person name="Grossman A.R."/>
        </authorList>
    </citation>
    <scope>NUCLEOTIDE SEQUENCE [LARGE SCALE GENOMIC DNA]</scope>
    <source>
        <strain evidence="3">CC-503</strain>
    </source>
</reference>
<dbReference type="EMBL" id="CM008973">
    <property type="protein sequence ID" value="PNW75829.1"/>
    <property type="molecule type" value="Genomic_DNA"/>
</dbReference>
<name>A0A2K3D5L7_CHLRE</name>
<dbReference type="Gramene" id="PNW75829">
    <property type="protein sequence ID" value="PNW75829"/>
    <property type="gene ID" value="CHLRE_12g559000v5"/>
</dbReference>
<dbReference type="STRING" id="3055.A0A2K3D5L7"/>
<proteinExistence type="predicted"/>
<keyword evidence="1" id="KW-1133">Transmembrane helix</keyword>
<dbReference type="GeneID" id="66055860"/>
<feature type="transmembrane region" description="Helical" evidence="1">
    <location>
        <begin position="37"/>
        <end position="61"/>
    </location>
</feature>
<dbReference type="AlphaFoldDB" id="A0A2K3D5L7"/>
<dbReference type="Proteomes" id="UP000006906">
    <property type="component" value="Chromosome 12"/>
</dbReference>
<sequence length="562" mass="60910">MQVVAVVTIREALSVVGENATSILGFNEHEQAAAFRLLLLVLLAAAAGAAAGATAAVGWQWGRAGRAESAASVAPDEAAMMRALCSKAVPAPGEVLRLQGAGFVPDVDLSGVYIRDCYEGLADVILTAPQKKFILTGTPGTGKTTIFYYFVGRLLQRPSPPPFIVWQHAFYSSSRAVCYNTKTGDTLRGEVSSFEAALMDPDTWYIADAMPPDLQTKAHLLLITSPQRSTYKELEKRGAWMLHMPPWSLEELQDCRSKLGLPVSEAFVKKCFQYGGGVVRYSLQQSAGGAAFGEDVDRLLGQLGRAVDTTSVSQVRAALADVAAQDKGPEASHRVIHIMTDGSYSVRQLEFASRWVAERFMAKAAVEDEQGLVSLVNGSDGTFRGLMHEAWMHRTLPKGGEFTIAPVKLTGGTTKLVREAEYILKLPPCKEAAFEEVVELAGERCEEGVYYKPVSACFPLVDSLLRVGGVVNLFQMTVSLNKPVHFAALEDLLGDLGLTPQQEARLIFVVPEDIYPDFKLNVKTGGSRQKKASRPSPTAPALVPRPKLCIMRAPRAQVGVRR</sequence>
<organism evidence="2 3">
    <name type="scientific">Chlamydomonas reinhardtii</name>
    <name type="common">Chlamydomonas smithii</name>
    <dbReference type="NCBI Taxonomy" id="3055"/>
    <lineage>
        <taxon>Eukaryota</taxon>
        <taxon>Viridiplantae</taxon>
        <taxon>Chlorophyta</taxon>
        <taxon>core chlorophytes</taxon>
        <taxon>Chlorophyceae</taxon>
        <taxon>CS clade</taxon>
        <taxon>Chlamydomonadales</taxon>
        <taxon>Chlamydomonadaceae</taxon>
        <taxon>Chlamydomonas</taxon>
    </lineage>
</organism>
<keyword evidence="3" id="KW-1185">Reference proteome</keyword>
<protein>
    <submittedName>
        <fullName evidence="2">Uncharacterized protein</fullName>
    </submittedName>
</protein>
<accession>A0A2K3D5L7</accession>
<keyword evidence="1" id="KW-0472">Membrane</keyword>
<dbReference type="OrthoDB" id="544992at2759"/>
<dbReference type="RefSeq" id="XP_042918862.1">
    <property type="nucleotide sequence ID" value="XM_043069142.1"/>
</dbReference>
<keyword evidence="1" id="KW-0812">Transmembrane</keyword>